<organism evidence="1 2">
    <name type="scientific">Rotaria sordida</name>
    <dbReference type="NCBI Taxonomy" id="392033"/>
    <lineage>
        <taxon>Eukaryota</taxon>
        <taxon>Metazoa</taxon>
        <taxon>Spiralia</taxon>
        <taxon>Gnathifera</taxon>
        <taxon>Rotifera</taxon>
        <taxon>Eurotatoria</taxon>
        <taxon>Bdelloidea</taxon>
        <taxon>Philodinida</taxon>
        <taxon>Philodinidae</taxon>
        <taxon>Rotaria</taxon>
    </lineage>
</organism>
<dbReference type="Proteomes" id="UP000663836">
    <property type="component" value="Unassembled WGS sequence"/>
</dbReference>
<evidence type="ECO:0000313" key="2">
    <source>
        <dbReference type="Proteomes" id="UP000663836"/>
    </source>
</evidence>
<feature type="non-terminal residue" evidence="1">
    <location>
        <position position="1"/>
    </location>
</feature>
<protein>
    <submittedName>
        <fullName evidence="1">Uncharacterized protein</fullName>
    </submittedName>
</protein>
<proteinExistence type="predicted"/>
<gene>
    <name evidence="1" type="ORF">JBS370_LOCUS39559</name>
</gene>
<accession>A0A820G9S6</accession>
<evidence type="ECO:0000313" key="1">
    <source>
        <dbReference type="EMBL" id="CAF4274762.1"/>
    </source>
</evidence>
<name>A0A820G9S6_9BILA</name>
<dbReference type="AlphaFoldDB" id="A0A820G9S6"/>
<comment type="caution">
    <text evidence="1">The sequence shown here is derived from an EMBL/GenBank/DDBJ whole genome shotgun (WGS) entry which is preliminary data.</text>
</comment>
<dbReference type="EMBL" id="CAJOBD010028309">
    <property type="protein sequence ID" value="CAF4274762.1"/>
    <property type="molecule type" value="Genomic_DNA"/>
</dbReference>
<reference evidence="1" key="1">
    <citation type="submission" date="2021-02" db="EMBL/GenBank/DDBJ databases">
        <authorList>
            <person name="Nowell W R."/>
        </authorList>
    </citation>
    <scope>NUCLEOTIDE SEQUENCE</scope>
</reference>
<sequence length="47" mass="5345">SLKLSNVSKQETTTGEIVNLMAIDASRFAELTQHIHILWSGMYHLFI</sequence>